<evidence type="ECO:0000313" key="2">
    <source>
        <dbReference type="Proteomes" id="UP001292094"/>
    </source>
</evidence>
<organism evidence="1 2">
    <name type="scientific">Petrolisthes manimaculis</name>
    <dbReference type="NCBI Taxonomy" id="1843537"/>
    <lineage>
        <taxon>Eukaryota</taxon>
        <taxon>Metazoa</taxon>
        <taxon>Ecdysozoa</taxon>
        <taxon>Arthropoda</taxon>
        <taxon>Crustacea</taxon>
        <taxon>Multicrustacea</taxon>
        <taxon>Malacostraca</taxon>
        <taxon>Eumalacostraca</taxon>
        <taxon>Eucarida</taxon>
        <taxon>Decapoda</taxon>
        <taxon>Pleocyemata</taxon>
        <taxon>Anomura</taxon>
        <taxon>Galatheoidea</taxon>
        <taxon>Porcellanidae</taxon>
        <taxon>Petrolisthes</taxon>
    </lineage>
</organism>
<dbReference type="EMBL" id="JAWZYT010003424">
    <property type="protein sequence ID" value="KAK4298481.1"/>
    <property type="molecule type" value="Genomic_DNA"/>
</dbReference>
<accession>A0AAE1P0H6</accession>
<sequence>MLKPENSDSSDHSDVPLYSALRSPISDNSVLRICPDEQHKECFSLFQSSALHNLQLKSPILPNAHIVSLDTLSGGPGEASHRSSIDLDVITGVPDID</sequence>
<protein>
    <submittedName>
        <fullName evidence="1">Uncharacterized protein</fullName>
    </submittedName>
</protein>
<dbReference type="AlphaFoldDB" id="A0AAE1P0H6"/>
<evidence type="ECO:0000313" key="1">
    <source>
        <dbReference type="EMBL" id="KAK4298481.1"/>
    </source>
</evidence>
<keyword evidence="2" id="KW-1185">Reference proteome</keyword>
<comment type="caution">
    <text evidence="1">The sequence shown here is derived from an EMBL/GenBank/DDBJ whole genome shotgun (WGS) entry which is preliminary data.</text>
</comment>
<proteinExistence type="predicted"/>
<name>A0AAE1P0H6_9EUCA</name>
<gene>
    <name evidence="1" type="ORF">Pmani_029178</name>
</gene>
<reference evidence="1" key="1">
    <citation type="submission" date="2023-11" db="EMBL/GenBank/DDBJ databases">
        <title>Genome assemblies of two species of porcelain crab, Petrolisthes cinctipes and Petrolisthes manimaculis (Anomura: Porcellanidae).</title>
        <authorList>
            <person name="Angst P."/>
        </authorList>
    </citation>
    <scope>NUCLEOTIDE SEQUENCE</scope>
    <source>
        <strain evidence="1">PB745_02</strain>
        <tissue evidence="1">Gill</tissue>
    </source>
</reference>
<dbReference type="Proteomes" id="UP001292094">
    <property type="component" value="Unassembled WGS sequence"/>
</dbReference>